<keyword evidence="2" id="KW-0645">Protease</keyword>
<keyword evidence="1" id="KW-0732">Signal</keyword>
<keyword evidence="3" id="KW-1185">Reference proteome</keyword>
<proteinExistence type="predicted"/>
<dbReference type="EMBL" id="JBHUPB010000007">
    <property type="protein sequence ID" value="MFD2967845.1"/>
    <property type="molecule type" value="Genomic_DNA"/>
</dbReference>
<comment type="caution">
    <text evidence="2">The sequence shown here is derived from an EMBL/GenBank/DDBJ whole genome shotgun (WGS) entry which is preliminary data.</text>
</comment>
<name>A0ABW6BE51_9SPHI</name>
<dbReference type="Proteomes" id="UP001597525">
    <property type="component" value="Unassembled WGS sequence"/>
</dbReference>
<dbReference type="GO" id="GO:0006508">
    <property type="term" value="P:proteolysis"/>
    <property type="evidence" value="ECO:0007669"/>
    <property type="project" value="UniProtKB-KW"/>
</dbReference>
<feature type="chain" id="PRO_5046283201" evidence="1">
    <location>
        <begin position="21"/>
        <end position="425"/>
    </location>
</feature>
<accession>A0ABW6BE51</accession>
<dbReference type="InterPro" id="IPR021109">
    <property type="entry name" value="Peptidase_aspartic_dom_sf"/>
</dbReference>
<sequence length="425" mass="46262">MIIKINLLGGLLMFSATAFAQVAKAPAEVEQVVALLNAKDSQGLLGLMADSCRIGNLPEMDNTMVIPEILSKFSGISSYEMLGDQHQSQGNTLFSLLVTYEDGKSGKPTFLFNKDGKLVNLGIIKARLRGNPDEALAQSMAAAEKPDSMRVRFELQNGLIYIPSRLNGQDGYFMFDSGAPVLILRKKYVASTHINKDVSVDFTGMGGMMQDVQWSVNNTLAWGTIELNGLDAPVASMDDMELDNGAPIFGLMGYGVLKGYQLTFDYAKQELLMERVDDKGQLIGRGFDKGTAYGSAPMRMKRHIPIVDLSFDGKLYPMGIDCGANANVLKQDLAQDLVNFIDYEEEKVAIAGVGGVQADNHVAYLTDAKVGDVKLQDMYTVLTKQDIGAGKGDDALPIKGLLGTPFLNQYKTTLNFVKGEITFYP</sequence>
<dbReference type="GO" id="GO:0008233">
    <property type="term" value="F:peptidase activity"/>
    <property type="evidence" value="ECO:0007669"/>
    <property type="project" value="UniProtKB-KW"/>
</dbReference>
<gene>
    <name evidence="2" type="ORF">ACFS7Y_10620</name>
</gene>
<evidence type="ECO:0000313" key="2">
    <source>
        <dbReference type="EMBL" id="MFD2967845.1"/>
    </source>
</evidence>
<dbReference type="Pfam" id="PF13650">
    <property type="entry name" value="Asp_protease_2"/>
    <property type="match status" value="2"/>
</dbReference>
<evidence type="ECO:0000313" key="3">
    <source>
        <dbReference type="Proteomes" id="UP001597525"/>
    </source>
</evidence>
<feature type="signal peptide" evidence="1">
    <location>
        <begin position="1"/>
        <end position="20"/>
    </location>
</feature>
<dbReference type="SUPFAM" id="SSF50630">
    <property type="entry name" value="Acid proteases"/>
    <property type="match status" value="2"/>
</dbReference>
<evidence type="ECO:0000256" key="1">
    <source>
        <dbReference type="SAM" id="SignalP"/>
    </source>
</evidence>
<organism evidence="2 3">
    <name type="scientific">Sphingobacterium bambusae</name>
    <dbReference type="NCBI Taxonomy" id="662858"/>
    <lineage>
        <taxon>Bacteria</taxon>
        <taxon>Pseudomonadati</taxon>
        <taxon>Bacteroidota</taxon>
        <taxon>Sphingobacteriia</taxon>
        <taxon>Sphingobacteriales</taxon>
        <taxon>Sphingobacteriaceae</taxon>
        <taxon>Sphingobacterium</taxon>
    </lineage>
</organism>
<dbReference type="RefSeq" id="WP_320183121.1">
    <property type="nucleotide sequence ID" value="NZ_CP138332.1"/>
</dbReference>
<protein>
    <submittedName>
        <fullName evidence="2">Aspartyl protease family protein</fullName>
    </submittedName>
</protein>
<keyword evidence="2" id="KW-0378">Hydrolase</keyword>
<reference evidence="3" key="1">
    <citation type="journal article" date="2019" name="Int. J. Syst. Evol. Microbiol.">
        <title>The Global Catalogue of Microorganisms (GCM) 10K type strain sequencing project: providing services to taxonomists for standard genome sequencing and annotation.</title>
        <authorList>
            <consortium name="The Broad Institute Genomics Platform"/>
            <consortium name="The Broad Institute Genome Sequencing Center for Infectious Disease"/>
            <person name="Wu L."/>
            <person name="Ma J."/>
        </authorList>
    </citation>
    <scope>NUCLEOTIDE SEQUENCE [LARGE SCALE GENOMIC DNA]</scope>
    <source>
        <strain evidence="3">KCTC 22814</strain>
    </source>
</reference>
<dbReference type="Gene3D" id="2.40.70.10">
    <property type="entry name" value="Acid Proteases"/>
    <property type="match status" value="2"/>
</dbReference>